<gene>
    <name evidence="1" type="ORF">SAMN04487911_12611</name>
</gene>
<sequence length="160" mass="18363">MKKTYYLVILVAMFILGIFGFCFETEDFVTYDGERFTFHNSELVGEWIQTTNQEGVINPNRELIKKIRLNENFTAEIVLLDSSQNNINVSGNWRRGVKPTMVKSDFTGEQPKLNLNPHLFLTFHLNGDTSQVLMLRIGDMNKKNVLISPKGWFRKAGKSG</sequence>
<evidence type="ECO:0000313" key="1">
    <source>
        <dbReference type="EMBL" id="SHJ58623.1"/>
    </source>
</evidence>
<name>A0A1M6KI26_9FLAO</name>
<evidence type="ECO:0000313" key="2">
    <source>
        <dbReference type="Proteomes" id="UP000184231"/>
    </source>
</evidence>
<accession>A0A1M6KI26</accession>
<reference evidence="1 2" key="1">
    <citation type="submission" date="2016-11" db="EMBL/GenBank/DDBJ databases">
        <authorList>
            <person name="Jaros S."/>
            <person name="Januszkiewicz K."/>
            <person name="Wedrychowicz H."/>
        </authorList>
    </citation>
    <scope>NUCLEOTIDE SEQUENCE [LARGE SCALE GENOMIC DNA]</scope>
    <source>
        <strain evidence="1 2">CGMCC 1.8863</strain>
    </source>
</reference>
<dbReference type="RefSeq" id="WP_072765389.1">
    <property type="nucleotide sequence ID" value="NZ_FQYX01000026.1"/>
</dbReference>
<proteinExistence type="predicted"/>
<evidence type="ECO:0008006" key="3">
    <source>
        <dbReference type="Google" id="ProtNLM"/>
    </source>
</evidence>
<dbReference type="EMBL" id="FQYX01000026">
    <property type="protein sequence ID" value="SHJ58623.1"/>
    <property type="molecule type" value="Genomic_DNA"/>
</dbReference>
<keyword evidence="2" id="KW-1185">Reference proteome</keyword>
<dbReference type="AlphaFoldDB" id="A0A1M6KI26"/>
<dbReference type="Proteomes" id="UP000184231">
    <property type="component" value="Unassembled WGS sequence"/>
</dbReference>
<protein>
    <recommendedName>
        <fullName evidence="3">Lipocalin-like domain-containing protein</fullName>
    </recommendedName>
</protein>
<organism evidence="1 2">
    <name type="scientific">Arenibacter nanhaiticus</name>
    <dbReference type="NCBI Taxonomy" id="558155"/>
    <lineage>
        <taxon>Bacteria</taxon>
        <taxon>Pseudomonadati</taxon>
        <taxon>Bacteroidota</taxon>
        <taxon>Flavobacteriia</taxon>
        <taxon>Flavobacteriales</taxon>
        <taxon>Flavobacteriaceae</taxon>
        <taxon>Arenibacter</taxon>
    </lineage>
</organism>